<reference evidence="1 2" key="1">
    <citation type="submission" date="2024-03" db="EMBL/GenBank/DDBJ databases">
        <title>Two novel species of the genus Flavobacterium exhibiting potentially degradation of complex polysaccharides.</title>
        <authorList>
            <person name="Lian X."/>
        </authorList>
    </citation>
    <scope>NUCLEOTIDE SEQUENCE [LARGE SCALE GENOMIC DNA]</scope>
    <source>
        <strain evidence="1 2">N6</strain>
    </source>
</reference>
<name>A0ABU9NIK8_9FLAO</name>
<dbReference type="EMBL" id="JBCGDP010000001">
    <property type="protein sequence ID" value="MEM0575154.1"/>
    <property type="molecule type" value="Genomic_DNA"/>
</dbReference>
<sequence>MSAQIVLDHYLEKYQTLGNTLTDISFDNLPFLQEKEPLYNMKGQKVSKSYHDTKGKEAIRITYDRVFGDYEYNGTVYPNVFLGLQKTVHYMDWAGEIAYSKKKQFYSFDLQPVFLGDGTETIVGFSSQKLRKVLKDERLAADDYLQAMNQQLYAVLYQAYQVEYNNYLTTGVSQPFVSALNNETNPQILAMLSKEVFGHEPMTVKELVIMNLQ</sequence>
<dbReference type="Proteomes" id="UP001468798">
    <property type="component" value="Unassembled WGS sequence"/>
</dbReference>
<accession>A0ABU9NIK8</accession>
<proteinExistence type="predicted"/>
<evidence type="ECO:0000313" key="1">
    <source>
        <dbReference type="EMBL" id="MEM0575154.1"/>
    </source>
</evidence>
<gene>
    <name evidence="1" type="ORF">WFZ86_01485</name>
</gene>
<organism evidence="1 2">
    <name type="scientific">Flavobacterium polysaccharolyticum</name>
    <dbReference type="NCBI Taxonomy" id="3133148"/>
    <lineage>
        <taxon>Bacteria</taxon>
        <taxon>Pseudomonadati</taxon>
        <taxon>Bacteroidota</taxon>
        <taxon>Flavobacteriia</taxon>
        <taxon>Flavobacteriales</taxon>
        <taxon>Flavobacteriaceae</taxon>
        <taxon>Flavobacterium</taxon>
    </lineage>
</organism>
<evidence type="ECO:0000313" key="2">
    <source>
        <dbReference type="Proteomes" id="UP001468798"/>
    </source>
</evidence>
<comment type="caution">
    <text evidence="1">The sequence shown here is derived from an EMBL/GenBank/DDBJ whole genome shotgun (WGS) entry which is preliminary data.</text>
</comment>
<dbReference type="RefSeq" id="WP_342690295.1">
    <property type="nucleotide sequence ID" value="NZ_JBCGDP010000001.1"/>
</dbReference>
<keyword evidence="2" id="KW-1185">Reference proteome</keyword>
<protein>
    <submittedName>
        <fullName evidence="1">Uncharacterized protein</fullName>
    </submittedName>
</protein>